<dbReference type="RefSeq" id="WP_236587902.1">
    <property type="nucleotide sequence ID" value="NZ_JAEQBW010000011.1"/>
</dbReference>
<proteinExistence type="predicted"/>
<dbReference type="PANTHER" id="PTHR43750">
    <property type="entry name" value="UDP-GLUCOSE 6-DEHYDROGENASE TUAD"/>
    <property type="match status" value="1"/>
</dbReference>
<dbReference type="Gene3D" id="3.40.50.720">
    <property type="entry name" value="NAD(P)-binding Rossmann-like Domain"/>
    <property type="match status" value="1"/>
</dbReference>
<name>A0A934X0N7_9BACT</name>
<dbReference type="AlphaFoldDB" id="A0A934X0N7"/>
<evidence type="ECO:0000313" key="3">
    <source>
        <dbReference type="EMBL" id="MBK6266768.1"/>
    </source>
</evidence>
<dbReference type="Proteomes" id="UP000611723">
    <property type="component" value="Unassembled WGS sequence"/>
</dbReference>
<protein>
    <recommendedName>
        <fullName evidence="1">UDP-glucose 6-dehydrogenase</fullName>
    </recommendedName>
</protein>
<gene>
    <name evidence="3" type="ORF">JKA74_17120</name>
</gene>
<evidence type="ECO:0000256" key="1">
    <source>
        <dbReference type="ARBA" id="ARBA00015132"/>
    </source>
</evidence>
<dbReference type="GO" id="GO:0016616">
    <property type="term" value="F:oxidoreductase activity, acting on the CH-OH group of donors, NAD or NADP as acceptor"/>
    <property type="evidence" value="ECO:0007669"/>
    <property type="project" value="InterPro"/>
</dbReference>
<accession>A0A934X0N7</accession>
<dbReference type="InterPro" id="IPR001732">
    <property type="entry name" value="UDP-Glc/GDP-Man_DH_N"/>
</dbReference>
<dbReference type="Pfam" id="PF03721">
    <property type="entry name" value="UDPG_MGDP_dh_N"/>
    <property type="match status" value="1"/>
</dbReference>
<reference evidence="3" key="1">
    <citation type="submission" date="2021-01" db="EMBL/GenBank/DDBJ databases">
        <title>Marivirga aurantiaca sp. nov., isolated from intertidal surface sediments.</title>
        <authorList>
            <person name="Zhang M."/>
        </authorList>
    </citation>
    <scope>NUCLEOTIDE SEQUENCE</scope>
    <source>
        <strain evidence="3">S37H4</strain>
    </source>
</reference>
<dbReference type="EMBL" id="JAEQBW010000011">
    <property type="protein sequence ID" value="MBK6266768.1"/>
    <property type="molecule type" value="Genomic_DNA"/>
</dbReference>
<feature type="domain" description="UDP-glucose/GDP-mannose dehydrogenase N-terminal" evidence="2">
    <location>
        <begin position="1"/>
        <end position="42"/>
    </location>
</feature>
<feature type="non-terminal residue" evidence="3">
    <location>
        <position position="42"/>
    </location>
</feature>
<evidence type="ECO:0000313" key="4">
    <source>
        <dbReference type="Proteomes" id="UP000611723"/>
    </source>
</evidence>
<dbReference type="InterPro" id="IPR036291">
    <property type="entry name" value="NAD(P)-bd_dom_sf"/>
</dbReference>
<dbReference type="SUPFAM" id="SSF51735">
    <property type="entry name" value="NAD(P)-binding Rossmann-fold domains"/>
    <property type="match status" value="1"/>
</dbReference>
<dbReference type="PANTHER" id="PTHR43750:SF3">
    <property type="entry name" value="UDP-GLUCOSE 6-DEHYDROGENASE TUAD"/>
    <property type="match status" value="1"/>
</dbReference>
<comment type="caution">
    <text evidence="3">The sequence shown here is derived from an EMBL/GenBank/DDBJ whole genome shotgun (WGS) entry which is preliminary data.</text>
</comment>
<sequence>MKIAVVGTGYVGLVTGTCFAETGNHVICVDIDATKVNKLQNG</sequence>
<organism evidence="3 4">
    <name type="scientific">Marivirga aurantiaca</name>
    <dbReference type="NCBI Taxonomy" id="2802615"/>
    <lineage>
        <taxon>Bacteria</taxon>
        <taxon>Pseudomonadati</taxon>
        <taxon>Bacteroidota</taxon>
        <taxon>Cytophagia</taxon>
        <taxon>Cytophagales</taxon>
        <taxon>Marivirgaceae</taxon>
        <taxon>Marivirga</taxon>
    </lineage>
</organism>
<keyword evidence="4" id="KW-1185">Reference proteome</keyword>
<dbReference type="GO" id="GO:0051287">
    <property type="term" value="F:NAD binding"/>
    <property type="evidence" value="ECO:0007669"/>
    <property type="project" value="InterPro"/>
</dbReference>
<evidence type="ECO:0000259" key="2">
    <source>
        <dbReference type="Pfam" id="PF03721"/>
    </source>
</evidence>